<comment type="caution">
    <text evidence="2">The sequence shown here is derived from an EMBL/GenBank/DDBJ whole genome shotgun (WGS) entry which is preliminary data.</text>
</comment>
<evidence type="ECO:0000313" key="3">
    <source>
        <dbReference type="Proteomes" id="UP000824469"/>
    </source>
</evidence>
<feature type="non-terminal residue" evidence="2">
    <location>
        <position position="1"/>
    </location>
</feature>
<keyword evidence="3" id="KW-1185">Reference proteome</keyword>
<accession>A0AA38FXK4</accession>
<reference evidence="2 3" key="1">
    <citation type="journal article" date="2021" name="Nat. Plants">
        <title>The Taxus genome provides insights into paclitaxel biosynthesis.</title>
        <authorList>
            <person name="Xiong X."/>
            <person name="Gou J."/>
            <person name="Liao Q."/>
            <person name="Li Y."/>
            <person name="Zhou Q."/>
            <person name="Bi G."/>
            <person name="Li C."/>
            <person name="Du R."/>
            <person name="Wang X."/>
            <person name="Sun T."/>
            <person name="Guo L."/>
            <person name="Liang H."/>
            <person name="Lu P."/>
            <person name="Wu Y."/>
            <person name="Zhang Z."/>
            <person name="Ro D.K."/>
            <person name="Shang Y."/>
            <person name="Huang S."/>
            <person name="Yan J."/>
        </authorList>
    </citation>
    <scope>NUCLEOTIDE SEQUENCE [LARGE SCALE GENOMIC DNA]</scope>
    <source>
        <strain evidence="2">Ta-2019</strain>
    </source>
</reference>
<feature type="compositionally biased region" description="Basic residues" evidence="1">
    <location>
        <begin position="35"/>
        <end position="45"/>
    </location>
</feature>
<name>A0AA38FXK4_TAXCH</name>
<protein>
    <submittedName>
        <fullName evidence="2">Uncharacterized protein</fullName>
    </submittedName>
</protein>
<feature type="region of interest" description="Disordered" evidence="1">
    <location>
        <begin position="27"/>
        <end position="60"/>
    </location>
</feature>
<dbReference type="Proteomes" id="UP000824469">
    <property type="component" value="Unassembled WGS sequence"/>
</dbReference>
<sequence length="60" mass="6867">ERNRERGGGEDGKIPLQQHRFRLDLEEALESPRPQKQKGRCRRSTKVNQAAGEVPVMPTK</sequence>
<evidence type="ECO:0000313" key="2">
    <source>
        <dbReference type="EMBL" id="KAH9312602.1"/>
    </source>
</evidence>
<dbReference type="EMBL" id="JAHRHJ020000006">
    <property type="protein sequence ID" value="KAH9312602.1"/>
    <property type="molecule type" value="Genomic_DNA"/>
</dbReference>
<proteinExistence type="predicted"/>
<organism evidence="2 3">
    <name type="scientific">Taxus chinensis</name>
    <name type="common">Chinese yew</name>
    <name type="synonym">Taxus wallichiana var. chinensis</name>
    <dbReference type="NCBI Taxonomy" id="29808"/>
    <lineage>
        <taxon>Eukaryota</taxon>
        <taxon>Viridiplantae</taxon>
        <taxon>Streptophyta</taxon>
        <taxon>Embryophyta</taxon>
        <taxon>Tracheophyta</taxon>
        <taxon>Spermatophyta</taxon>
        <taxon>Pinopsida</taxon>
        <taxon>Pinidae</taxon>
        <taxon>Conifers II</taxon>
        <taxon>Cupressales</taxon>
        <taxon>Taxaceae</taxon>
        <taxon>Taxus</taxon>
    </lineage>
</organism>
<evidence type="ECO:0000256" key="1">
    <source>
        <dbReference type="SAM" id="MobiDB-lite"/>
    </source>
</evidence>
<dbReference type="AlphaFoldDB" id="A0AA38FXK4"/>
<gene>
    <name evidence="2" type="ORF">KI387_027637</name>
</gene>
<feature type="non-terminal residue" evidence="2">
    <location>
        <position position="60"/>
    </location>
</feature>